<keyword evidence="1" id="KW-0732">Signal</keyword>
<organism evidence="3 4">
    <name type="scientific">Lacinutrix iliipiscaria</name>
    <dbReference type="NCBI Taxonomy" id="1230532"/>
    <lineage>
        <taxon>Bacteria</taxon>
        <taxon>Pseudomonadati</taxon>
        <taxon>Bacteroidota</taxon>
        <taxon>Flavobacteriia</taxon>
        <taxon>Flavobacteriales</taxon>
        <taxon>Flavobacteriaceae</taxon>
        <taxon>Lacinutrix</taxon>
    </lineage>
</organism>
<feature type="signal peptide" evidence="1">
    <location>
        <begin position="1"/>
        <end position="19"/>
    </location>
</feature>
<dbReference type="InterPro" id="IPR002931">
    <property type="entry name" value="Transglutaminase-like"/>
</dbReference>
<dbReference type="Gene3D" id="3.10.620.30">
    <property type="match status" value="1"/>
</dbReference>
<sequence length="646" mass="74481">MFKKLLIISLISISSFTFAQEYEFGEVSKDELLETVYDKDTSANAAVLYKSQKTFFSHEGQVLVNTEIYMRIKIYNQKGFDYATQEINLFKTRNSKEKIYKIKGITYNLENGAIQESKLDKDRIFENEFSYNINQIKFTMPNVKEGSVIEFKYLLTSPFYSNIDELVFQYDIPINKLDVEIRTPRVLEFKKTPKGFLSFSPIRTSKVDHRLGMDVYIDSYKLNDIPALLEEKYAGNIKNYRAGVMLELVATNFTGQYNPSFAKTWEDVASTIGNSDDYEKELDKSKYVDDFVDEIIGTEADPLKKLQIIFNHVKSEIKWNGNDGKYFQKGMKKALDEHLGNAGDINLTLVAMLRYAGIDAHPVVMSTKDNGVPFFPTVDRLNYVVAYAVINNEKFFLDATDEFSDINLMPTKNYNWQGVYINNNTNTYKLISINKPKQAIGQHQLKASIDVDGTLSGSMKSRYSNHYALEFREDYKNNNESDFIASREDYFYDIEISDYTIENIEKVEGNILESFNFILEDAAEIIGDDIYIEPLLLFKTEENPFKLEERLYPIDFGYSRKDQFYISINIPEGYTIKTNVDNINMKTPNGNAKFVFNTKVIGNTLQISCSKEIVNALVPTNNYKFIKQFYSQIISKGTEKIILTKS</sequence>
<dbReference type="EMBL" id="JBHUOV010000001">
    <property type="protein sequence ID" value="MFD2822092.1"/>
    <property type="molecule type" value="Genomic_DNA"/>
</dbReference>
<evidence type="ECO:0000313" key="4">
    <source>
        <dbReference type="Proteomes" id="UP001597533"/>
    </source>
</evidence>
<protein>
    <submittedName>
        <fullName evidence="3">Transglutaminase domain-containing protein</fullName>
    </submittedName>
</protein>
<dbReference type="Proteomes" id="UP001597533">
    <property type="component" value="Unassembled WGS sequence"/>
</dbReference>
<dbReference type="Gene3D" id="2.60.120.1130">
    <property type="match status" value="1"/>
</dbReference>
<dbReference type="Gene3D" id="2.60.40.3140">
    <property type="match status" value="1"/>
</dbReference>
<comment type="caution">
    <text evidence="3">The sequence shown here is derived from an EMBL/GenBank/DDBJ whole genome shotgun (WGS) entry which is preliminary data.</text>
</comment>
<reference evidence="4" key="1">
    <citation type="journal article" date="2019" name="Int. J. Syst. Evol. Microbiol.">
        <title>The Global Catalogue of Microorganisms (GCM) 10K type strain sequencing project: providing services to taxonomists for standard genome sequencing and annotation.</title>
        <authorList>
            <consortium name="The Broad Institute Genomics Platform"/>
            <consortium name="The Broad Institute Genome Sequencing Center for Infectious Disease"/>
            <person name="Wu L."/>
            <person name="Ma J."/>
        </authorList>
    </citation>
    <scope>NUCLEOTIDE SEQUENCE [LARGE SCALE GENOMIC DNA]</scope>
    <source>
        <strain evidence="4">KCTC 32141</strain>
    </source>
</reference>
<dbReference type="InterPro" id="IPR038765">
    <property type="entry name" value="Papain-like_cys_pep_sf"/>
</dbReference>
<name>A0ABW5WHK8_9FLAO</name>
<dbReference type="RefSeq" id="WP_183484156.1">
    <property type="nucleotide sequence ID" value="NZ_JBHUOV010000001.1"/>
</dbReference>
<gene>
    <name evidence="3" type="ORF">ACFS5M_00320</name>
</gene>
<dbReference type="Pfam" id="PF01841">
    <property type="entry name" value="Transglut_core"/>
    <property type="match status" value="1"/>
</dbReference>
<evidence type="ECO:0000313" key="3">
    <source>
        <dbReference type="EMBL" id="MFD2822092.1"/>
    </source>
</evidence>
<evidence type="ECO:0000256" key="1">
    <source>
        <dbReference type="SAM" id="SignalP"/>
    </source>
</evidence>
<accession>A0ABW5WHK8</accession>
<feature type="domain" description="Transglutaminase-like" evidence="2">
    <location>
        <begin position="290"/>
        <end position="378"/>
    </location>
</feature>
<proteinExistence type="predicted"/>
<dbReference type="SUPFAM" id="SSF54001">
    <property type="entry name" value="Cysteine proteinases"/>
    <property type="match status" value="1"/>
</dbReference>
<feature type="chain" id="PRO_5047306095" evidence="1">
    <location>
        <begin position="20"/>
        <end position="646"/>
    </location>
</feature>
<evidence type="ECO:0000259" key="2">
    <source>
        <dbReference type="Pfam" id="PF01841"/>
    </source>
</evidence>
<keyword evidence="4" id="KW-1185">Reference proteome</keyword>